<reference evidence="1" key="2">
    <citation type="journal article" date="2015" name="Data Brief">
        <title>Shoot transcriptome of the giant reed, Arundo donax.</title>
        <authorList>
            <person name="Barrero R.A."/>
            <person name="Guerrero F.D."/>
            <person name="Moolhuijzen P."/>
            <person name="Goolsby J.A."/>
            <person name="Tidwell J."/>
            <person name="Bellgard S.E."/>
            <person name="Bellgard M.I."/>
        </authorList>
    </citation>
    <scope>NUCLEOTIDE SEQUENCE</scope>
    <source>
        <tissue evidence="1">Shoot tissue taken approximately 20 cm above the soil surface</tissue>
    </source>
</reference>
<accession>A0A0A9ATY8</accession>
<name>A0A0A9ATY8_ARUDO</name>
<reference evidence="1" key="1">
    <citation type="submission" date="2014-09" db="EMBL/GenBank/DDBJ databases">
        <authorList>
            <person name="Magalhaes I.L.F."/>
            <person name="Oliveira U."/>
            <person name="Santos F.R."/>
            <person name="Vidigal T.H.D.A."/>
            <person name="Brescovit A.D."/>
            <person name="Santos A.J."/>
        </authorList>
    </citation>
    <scope>NUCLEOTIDE SEQUENCE</scope>
    <source>
        <tissue evidence="1">Shoot tissue taken approximately 20 cm above the soil surface</tissue>
    </source>
</reference>
<sequence length="16" mass="1617">MGDSQSPSPPSARRGS</sequence>
<organism evidence="1">
    <name type="scientific">Arundo donax</name>
    <name type="common">Giant reed</name>
    <name type="synonym">Donax arundinaceus</name>
    <dbReference type="NCBI Taxonomy" id="35708"/>
    <lineage>
        <taxon>Eukaryota</taxon>
        <taxon>Viridiplantae</taxon>
        <taxon>Streptophyta</taxon>
        <taxon>Embryophyta</taxon>
        <taxon>Tracheophyta</taxon>
        <taxon>Spermatophyta</taxon>
        <taxon>Magnoliopsida</taxon>
        <taxon>Liliopsida</taxon>
        <taxon>Poales</taxon>
        <taxon>Poaceae</taxon>
        <taxon>PACMAD clade</taxon>
        <taxon>Arundinoideae</taxon>
        <taxon>Arundineae</taxon>
        <taxon>Arundo</taxon>
    </lineage>
</organism>
<protein>
    <submittedName>
        <fullName evidence="1">Uncharacterized protein</fullName>
    </submittedName>
</protein>
<evidence type="ECO:0000313" key="1">
    <source>
        <dbReference type="EMBL" id="JAD53348.1"/>
    </source>
</evidence>
<dbReference type="AlphaFoldDB" id="A0A0A9ATY8"/>
<proteinExistence type="predicted"/>
<dbReference type="EMBL" id="GBRH01244547">
    <property type="protein sequence ID" value="JAD53348.1"/>
    <property type="molecule type" value="Transcribed_RNA"/>
</dbReference>